<dbReference type="InterPro" id="IPR005039">
    <property type="entry name" value="Ant_C"/>
</dbReference>
<accession>A0A376GUA2</accession>
<proteinExistence type="predicted"/>
<evidence type="ECO:0000313" key="4">
    <source>
        <dbReference type="Proteomes" id="UP000254807"/>
    </source>
</evidence>
<dbReference type="InterPro" id="IPR003497">
    <property type="entry name" value="BRO_N_domain"/>
</dbReference>
<evidence type="ECO:0000259" key="2">
    <source>
        <dbReference type="PROSITE" id="PS51750"/>
    </source>
</evidence>
<reference evidence="3 4" key="1">
    <citation type="submission" date="2018-06" db="EMBL/GenBank/DDBJ databases">
        <authorList>
            <consortium name="Pathogen Informatics"/>
            <person name="Doyle S."/>
        </authorList>
    </citation>
    <scope>NUCLEOTIDE SEQUENCE [LARGE SCALE GENOMIC DNA]</scope>
    <source>
        <strain evidence="3 4">NCTC12360</strain>
    </source>
</reference>
<dbReference type="GO" id="GO:0003677">
    <property type="term" value="F:DNA binding"/>
    <property type="evidence" value="ECO:0007669"/>
    <property type="project" value="InterPro"/>
</dbReference>
<dbReference type="Pfam" id="PF03374">
    <property type="entry name" value="ANT"/>
    <property type="match status" value="1"/>
</dbReference>
<dbReference type="EMBL" id="UFYW01000001">
    <property type="protein sequence ID" value="STD82127.1"/>
    <property type="molecule type" value="Genomic_DNA"/>
</dbReference>
<sequence>MRKYLSQKVWKNDFISEPMVYKLAFKANNTLAEKFQDWLATEVLPQIRKTGAYMNVPRSFAEALRLAADLEEEKQMLEQKVAEYEPRITYLDTILVSKDAVTTSQIAADYGMSAVKLNKLLHQLGIQ</sequence>
<feature type="coiled-coil region" evidence="1">
    <location>
        <begin position="60"/>
        <end position="87"/>
    </location>
</feature>
<name>A0A376GUA2_ENTGA</name>
<evidence type="ECO:0000313" key="3">
    <source>
        <dbReference type="EMBL" id="STD82127.1"/>
    </source>
</evidence>
<organism evidence="3 4">
    <name type="scientific">Enterococcus gallinarum</name>
    <dbReference type="NCBI Taxonomy" id="1353"/>
    <lineage>
        <taxon>Bacteria</taxon>
        <taxon>Bacillati</taxon>
        <taxon>Bacillota</taxon>
        <taxon>Bacilli</taxon>
        <taxon>Lactobacillales</taxon>
        <taxon>Enterococcaceae</taxon>
        <taxon>Enterococcus</taxon>
    </lineage>
</organism>
<gene>
    <name evidence="3" type="ORF">NCTC12360_00546</name>
</gene>
<dbReference type="Pfam" id="PF02498">
    <property type="entry name" value="Bro-N"/>
    <property type="match status" value="1"/>
</dbReference>
<feature type="domain" description="Bro-N" evidence="2">
    <location>
        <begin position="1"/>
        <end position="51"/>
    </location>
</feature>
<keyword evidence="4" id="KW-1185">Reference proteome</keyword>
<keyword evidence="1" id="KW-0175">Coiled coil</keyword>
<dbReference type="Proteomes" id="UP000254807">
    <property type="component" value="Unassembled WGS sequence"/>
</dbReference>
<evidence type="ECO:0000256" key="1">
    <source>
        <dbReference type="SAM" id="Coils"/>
    </source>
</evidence>
<dbReference type="AlphaFoldDB" id="A0A376GUA2"/>
<protein>
    <submittedName>
        <fullName evidence="3">BRO family transcriptional regulator</fullName>
    </submittedName>
</protein>
<dbReference type="PROSITE" id="PS51750">
    <property type="entry name" value="BRO_N"/>
    <property type="match status" value="1"/>
</dbReference>